<feature type="domain" description="Lunapark zinc ribbon" evidence="3">
    <location>
        <begin position="263"/>
        <end position="318"/>
    </location>
</feature>
<evidence type="ECO:0000313" key="5">
    <source>
        <dbReference type="Proteomes" id="UP001583177"/>
    </source>
</evidence>
<keyword evidence="1" id="KW-0256">Endoplasmic reticulum</keyword>
<gene>
    <name evidence="4" type="ORF">Daus18300_006631</name>
</gene>
<feature type="compositionally biased region" description="Polar residues" evidence="2">
    <location>
        <begin position="171"/>
        <end position="180"/>
    </location>
</feature>
<comment type="caution">
    <text evidence="4">The sequence shown here is derived from an EMBL/GenBank/DDBJ whole genome shotgun (WGS) entry which is preliminary data.</text>
</comment>
<proteinExistence type="inferred from homology"/>
<evidence type="ECO:0000256" key="1">
    <source>
        <dbReference type="RuleBase" id="RU367073"/>
    </source>
</evidence>
<reference evidence="4 5" key="1">
    <citation type="journal article" date="2024" name="IMA Fungus">
        <title>IMA Genome - F19 : A genome assembly and annotation guide to empower mycologists, including annotated draft genome sequences of Ceratocystis pirilliformis, Diaporthe australafricana, Fusarium ophioides, Paecilomyces lecythidis, and Sporothrix stenoceras.</title>
        <authorList>
            <person name="Aylward J."/>
            <person name="Wilson A.M."/>
            <person name="Visagie C.M."/>
            <person name="Spraker J."/>
            <person name="Barnes I."/>
            <person name="Buitendag C."/>
            <person name="Ceriani C."/>
            <person name="Del Mar Angel L."/>
            <person name="du Plessis D."/>
            <person name="Fuchs T."/>
            <person name="Gasser K."/>
            <person name="Kramer D."/>
            <person name="Li W."/>
            <person name="Munsamy K."/>
            <person name="Piso A."/>
            <person name="Price J.L."/>
            <person name="Sonnekus B."/>
            <person name="Thomas C."/>
            <person name="van der Nest A."/>
            <person name="van Dijk A."/>
            <person name="van Heerden A."/>
            <person name="van Vuuren N."/>
            <person name="Yilmaz N."/>
            <person name="Duong T.A."/>
            <person name="van der Merwe N.A."/>
            <person name="Wingfield M.J."/>
            <person name="Wingfield B.D."/>
        </authorList>
    </citation>
    <scope>NUCLEOTIDE SEQUENCE [LARGE SCALE GENOMIC DNA]</scope>
    <source>
        <strain evidence="4 5">CMW 18300</strain>
    </source>
</reference>
<keyword evidence="1" id="KW-1133">Transmembrane helix</keyword>
<dbReference type="PANTHER" id="PTHR22166:SF12">
    <property type="entry name" value="ENDOPLASMIC RETICULUM JUNCTION FORMATION PROTEIN LUNAPARK"/>
    <property type="match status" value="1"/>
</dbReference>
<feature type="compositionally biased region" description="Basic residues" evidence="2">
    <location>
        <begin position="376"/>
        <end position="385"/>
    </location>
</feature>
<keyword evidence="1" id="KW-0479">Metal-binding</keyword>
<feature type="compositionally biased region" description="Basic and acidic residues" evidence="2">
    <location>
        <begin position="152"/>
        <end position="163"/>
    </location>
</feature>
<accession>A0ABR3WSN1</accession>
<keyword evidence="1" id="KW-0812">Transmembrane</keyword>
<evidence type="ECO:0000259" key="3">
    <source>
        <dbReference type="Pfam" id="PF10058"/>
    </source>
</evidence>
<feature type="region of interest" description="Disordered" evidence="2">
    <location>
        <begin position="139"/>
        <end position="228"/>
    </location>
</feature>
<evidence type="ECO:0000256" key="2">
    <source>
        <dbReference type="SAM" id="MobiDB-lite"/>
    </source>
</evidence>
<feature type="region of interest" description="Disordered" evidence="2">
    <location>
        <begin position="335"/>
        <end position="385"/>
    </location>
</feature>
<organism evidence="4 5">
    <name type="scientific">Diaporthe australafricana</name>
    <dbReference type="NCBI Taxonomy" id="127596"/>
    <lineage>
        <taxon>Eukaryota</taxon>
        <taxon>Fungi</taxon>
        <taxon>Dikarya</taxon>
        <taxon>Ascomycota</taxon>
        <taxon>Pezizomycotina</taxon>
        <taxon>Sordariomycetes</taxon>
        <taxon>Sordariomycetidae</taxon>
        <taxon>Diaporthales</taxon>
        <taxon>Diaporthaceae</taxon>
        <taxon>Diaporthe</taxon>
    </lineage>
</organism>
<dbReference type="Proteomes" id="UP001583177">
    <property type="component" value="Unassembled WGS sequence"/>
</dbReference>
<keyword evidence="5" id="KW-1185">Reference proteome</keyword>
<keyword evidence="1" id="KW-0472">Membrane</keyword>
<dbReference type="PANTHER" id="PTHR22166">
    <property type="entry name" value="ENDOPLASMIC RETICULUM JUNCTION FORMATION PROTEIN LUNAPARK"/>
    <property type="match status" value="1"/>
</dbReference>
<feature type="compositionally biased region" description="Acidic residues" evidence="2">
    <location>
        <begin position="359"/>
        <end position="373"/>
    </location>
</feature>
<comment type="function">
    <text evidence="1">Plays a role in determining ER morphology.</text>
</comment>
<comment type="domain">
    <text evidence="1">The C4-type zinc finger motif is necessary both for its ER three-way tubular junction localization and formation.</text>
</comment>
<name>A0ABR3WSN1_9PEZI</name>
<comment type="subcellular location">
    <subcellularLocation>
        <location evidence="1">Endoplasmic reticulum membrane</location>
        <topology evidence="1">Multi-pass membrane protein</topology>
    </subcellularLocation>
</comment>
<dbReference type="EMBL" id="JAWRVE010000054">
    <property type="protein sequence ID" value="KAL1866687.1"/>
    <property type="molecule type" value="Genomic_DNA"/>
</dbReference>
<dbReference type="InterPro" id="IPR019273">
    <property type="entry name" value="Lunapark_Znf"/>
</dbReference>
<dbReference type="InterPro" id="IPR040115">
    <property type="entry name" value="Lnp"/>
</dbReference>
<comment type="similarity">
    <text evidence="1">Belongs to the lunapark family.</text>
</comment>
<sequence>MVSLWPWKRDNSSTASFEKILSVLSSNITTTQARLERARASSRRVRLLCTLYLSIAYLIYAIVALVVVGRRDMGAYEWSGMAGGPVLIYLVRTVTSAVYDIRIDSLSSKLKSLQAERATTIQKLKAATKYDSTLELLEKYGGSDGTSKPKRKTTEEGDADIKKSPGRSRRQNSGTAQRTNMPPPATANIRRDAPPLPNPASPQPSDNGPQNTLQQQHHLPPPHQRTDASAEFAPNAYDAPRPASAHVAGAQYEMNPAGLQTHWYDRIMDTLLGEDETAAKNRIVLICNQCRLVNGQAPPGTNSLAEVGLWKCMGCGAGNGEENEGKRILKEVLGGRSESVERTDEGNESDLVEVRGDEASEEDSVSLRDEEEGSGAKKRKGRAGK</sequence>
<feature type="transmembrane region" description="Helical" evidence="1">
    <location>
        <begin position="47"/>
        <end position="68"/>
    </location>
</feature>
<evidence type="ECO:0000313" key="4">
    <source>
        <dbReference type="EMBL" id="KAL1866687.1"/>
    </source>
</evidence>
<keyword evidence="1" id="KW-0863">Zinc-finger</keyword>
<protein>
    <recommendedName>
        <fullName evidence="1">Endoplasmic reticulum junction formation protein lunapark</fullName>
    </recommendedName>
</protein>
<keyword evidence="1" id="KW-0862">Zinc</keyword>
<dbReference type="Pfam" id="PF10058">
    <property type="entry name" value="Zn_ribbon_10"/>
    <property type="match status" value="1"/>
</dbReference>
<comment type="caution">
    <text evidence="1">Lacks conserved residue(s) required for the propagation of feature annotation.</text>
</comment>